<evidence type="ECO:0000313" key="10">
    <source>
        <dbReference type="EMBL" id="GGK01138.1"/>
    </source>
</evidence>
<comment type="caution">
    <text evidence="10">The sequence shown here is derived from an EMBL/GenBank/DDBJ whole genome shotgun (WGS) entry which is preliminary data.</text>
</comment>
<evidence type="ECO:0000256" key="6">
    <source>
        <dbReference type="ARBA" id="ARBA00023277"/>
    </source>
</evidence>
<dbReference type="PANTHER" id="PTHR10353">
    <property type="entry name" value="GLYCOSYL HYDROLASE"/>
    <property type="match status" value="1"/>
</dbReference>
<protein>
    <recommendedName>
        <fullName evidence="3 9">Beta-glucosidase</fullName>
        <ecNumber evidence="3 9">3.2.1.21</ecNumber>
    </recommendedName>
</protein>
<dbReference type="PROSITE" id="PS00653">
    <property type="entry name" value="GLYCOSYL_HYDROL_F1_2"/>
    <property type="match status" value="1"/>
</dbReference>
<organism evidence="10 11">
    <name type="scientific">Streptomyces camponoticapitis</name>
    <dbReference type="NCBI Taxonomy" id="1616125"/>
    <lineage>
        <taxon>Bacteria</taxon>
        <taxon>Bacillati</taxon>
        <taxon>Actinomycetota</taxon>
        <taxon>Actinomycetes</taxon>
        <taxon>Kitasatosporales</taxon>
        <taxon>Streptomycetaceae</taxon>
        <taxon>Streptomyces</taxon>
    </lineage>
</organism>
<dbReference type="EC" id="3.2.1.21" evidence="3 9"/>
<dbReference type="InterPro" id="IPR001360">
    <property type="entry name" value="Glyco_hydro_1"/>
</dbReference>
<dbReference type="SUPFAM" id="SSF51445">
    <property type="entry name" value="(Trans)glycosidases"/>
    <property type="match status" value="1"/>
</dbReference>
<evidence type="ECO:0000256" key="1">
    <source>
        <dbReference type="ARBA" id="ARBA00000448"/>
    </source>
</evidence>
<dbReference type="Pfam" id="PF00232">
    <property type="entry name" value="Glyco_hydro_1"/>
    <property type="match status" value="1"/>
</dbReference>
<keyword evidence="4 9" id="KW-0378">Hydrolase</keyword>
<name>A0ABQ2EA12_9ACTN</name>
<dbReference type="EMBL" id="BMMV01000010">
    <property type="protein sequence ID" value="GGK01138.1"/>
    <property type="molecule type" value="Genomic_DNA"/>
</dbReference>
<reference evidence="11" key="1">
    <citation type="journal article" date="2019" name="Int. J. Syst. Evol. Microbiol.">
        <title>The Global Catalogue of Microorganisms (GCM) 10K type strain sequencing project: providing services to taxonomists for standard genome sequencing and annotation.</title>
        <authorList>
            <consortium name="The Broad Institute Genomics Platform"/>
            <consortium name="The Broad Institute Genome Sequencing Center for Infectious Disease"/>
            <person name="Wu L."/>
            <person name="Ma J."/>
        </authorList>
    </citation>
    <scope>NUCLEOTIDE SEQUENCE [LARGE SCALE GENOMIC DNA]</scope>
    <source>
        <strain evidence="11">CGMCC 4.7275</strain>
    </source>
</reference>
<keyword evidence="11" id="KW-1185">Reference proteome</keyword>
<dbReference type="PANTHER" id="PTHR10353:SF36">
    <property type="entry name" value="LP05116P"/>
    <property type="match status" value="1"/>
</dbReference>
<evidence type="ECO:0000256" key="8">
    <source>
        <dbReference type="ARBA" id="ARBA00023326"/>
    </source>
</evidence>
<keyword evidence="7 9" id="KW-0326">Glycosidase</keyword>
<gene>
    <name evidence="10" type="ORF">GCM10011583_35760</name>
</gene>
<dbReference type="RefSeq" id="WP_189108455.1">
    <property type="nucleotide sequence ID" value="NZ_BMMV01000010.1"/>
</dbReference>
<evidence type="ECO:0000256" key="3">
    <source>
        <dbReference type="ARBA" id="ARBA00012744"/>
    </source>
</evidence>
<proteinExistence type="inferred from homology"/>
<evidence type="ECO:0000256" key="2">
    <source>
        <dbReference type="ARBA" id="ARBA00010838"/>
    </source>
</evidence>
<keyword evidence="5" id="KW-0136">Cellulose degradation</keyword>
<comment type="catalytic activity">
    <reaction evidence="1 9">
        <text>Hydrolysis of terminal, non-reducing beta-D-glucosyl residues with release of beta-D-glucose.</text>
        <dbReference type="EC" id="3.2.1.21"/>
    </reaction>
</comment>
<accession>A0ABQ2EA12</accession>
<dbReference type="Proteomes" id="UP000660265">
    <property type="component" value="Unassembled WGS sequence"/>
</dbReference>
<dbReference type="InterPro" id="IPR017853">
    <property type="entry name" value="GH"/>
</dbReference>
<dbReference type="InterPro" id="IPR017736">
    <property type="entry name" value="Glyco_hydro_1_beta-glucosidase"/>
</dbReference>
<evidence type="ECO:0000256" key="5">
    <source>
        <dbReference type="ARBA" id="ARBA00023001"/>
    </source>
</evidence>
<dbReference type="NCBIfam" id="TIGR03356">
    <property type="entry name" value="BGL"/>
    <property type="match status" value="1"/>
</dbReference>
<evidence type="ECO:0000313" key="11">
    <source>
        <dbReference type="Proteomes" id="UP000660265"/>
    </source>
</evidence>
<evidence type="ECO:0000256" key="9">
    <source>
        <dbReference type="RuleBase" id="RU361175"/>
    </source>
</evidence>
<evidence type="ECO:0000256" key="4">
    <source>
        <dbReference type="ARBA" id="ARBA00022801"/>
    </source>
</evidence>
<sequence length="451" mass="50012">MNELNALPHDFVWGVATAAYQIEGAVAEDGRSPSIWDTFSHTPGAVDNGDTGDIACDHYHRVPEDIGLMKRLGVGSYRFSLAWPRVVPGGDGPVNEAGIGFYDRLVDSLLEAGITPFATLYHWDLPQTLQDRGGWPARETAEHFAAYASVVAERLGDRVKDWATLNEPLCSAWIGHLEGRMAPGLTDLKAAVHASYHLHLGHGLAVQAIRAASSDARIGIVNNLSPIEPATDREADRAAAVRADGHINRWWLDPVHGRGYPQDMLDLYGVELPERPGDLESIAAPLDWLGLNYYFRQVVADDPSGPAPYAKQVYLPGVRHTAMDWEVHADGLEELLLRLTREYGAQRLYVTENGSAYPDVLLDDGTVDDPERTRYLEEHLEACARAVRKGVPLAGYFAWSLLDNFEWAYGYDKRFGLVHVDYASQRRTIKSSGYRYAEIIRQSNARSHKAA</sequence>
<comment type="similarity">
    <text evidence="2 9">Belongs to the glycosyl hydrolase 1 family.</text>
</comment>
<dbReference type="PRINTS" id="PR00131">
    <property type="entry name" value="GLHYDRLASE1"/>
</dbReference>
<keyword evidence="6" id="KW-0119">Carbohydrate metabolism</keyword>
<evidence type="ECO:0000256" key="7">
    <source>
        <dbReference type="ARBA" id="ARBA00023295"/>
    </source>
</evidence>
<dbReference type="Gene3D" id="3.20.20.80">
    <property type="entry name" value="Glycosidases"/>
    <property type="match status" value="1"/>
</dbReference>
<keyword evidence="8" id="KW-0624">Polysaccharide degradation</keyword>
<dbReference type="InterPro" id="IPR033132">
    <property type="entry name" value="GH_1_N_CS"/>
</dbReference>